<evidence type="ECO:0000256" key="8">
    <source>
        <dbReference type="PIRSR" id="PIRSR001134-1"/>
    </source>
</evidence>
<dbReference type="InterPro" id="IPR035070">
    <property type="entry name" value="Streptogrisin_prodomain"/>
</dbReference>
<evidence type="ECO:0000256" key="9">
    <source>
        <dbReference type="PIRSR" id="PIRSR001134-2"/>
    </source>
</evidence>
<reference evidence="13" key="1">
    <citation type="submission" date="2016-10" db="EMBL/GenBank/DDBJ databases">
        <authorList>
            <person name="Varghese N."/>
            <person name="Submissions S."/>
        </authorList>
    </citation>
    <scope>NUCLEOTIDE SEQUENCE [LARGE SCALE GENOMIC DNA]</scope>
    <source>
        <strain evidence="13">CGMCC 4.3525</strain>
    </source>
</reference>
<dbReference type="InterPro" id="IPR004236">
    <property type="entry name" value="Pept_S1_alpha_lytic"/>
</dbReference>
<dbReference type="GO" id="GO:0005576">
    <property type="term" value="C:extracellular region"/>
    <property type="evidence" value="ECO:0007669"/>
    <property type="project" value="InterPro"/>
</dbReference>
<evidence type="ECO:0000256" key="2">
    <source>
        <dbReference type="ARBA" id="ARBA00022670"/>
    </source>
</evidence>
<dbReference type="InterPro" id="IPR043504">
    <property type="entry name" value="Peptidase_S1_PA_chymotrypsin"/>
</dbReference>
<dbReference type="AlphaFoldDB" id="A0A1H9R8M6"/>
<feature type="disulfide bond" evidence="9">
    <location>
        <begin position="314"/>
        <end position="341"/>
    </location>
</feature>
<dbReference type="PIRSF" id="PIRSF001134">
    <property type="entry name" value="Streptogrisin"/>
    <property type="match status" value="1"/>
</dbReference>
<evidence type="ECO:0000256" key="10">
    <source>
        <dbReference type="SAM" id="SignalP"/>
    </source>
</evidence>
<feature type="active site" description="Charge relay system" evidence="8">
    <location>
        <position position="239"/>
    </location>
</feature>
<dbReference type="OrthoDB" id="8781117at2"/>
<dbReference type="EMBL" id="FOFR01000014">
    <property type="protein sequence ID" value="SER68303.1"/>
    <property type="molecule type" value="Genomic_DNA"/>
</dbReference>
<keyword evidence="2" id="KW-0645">Protease</keyword>
<comment type="similarity">
    <text evidence="1">Belongs to the peptidase S1 family.</text>
</comment>
<dbReference type="Pfam" id="PF02983">
    <property type="entry name" value="Pro_Al_protease"/>
    <property type="match status" value="1"/>
</dbReference>
<dbReference type="SUPFAM" id="SSF50494">
    <property type="entry name" value="Trypsin-like serine proteases"/>
    <property type="match status" value="1"/>
</dbReference>
<dbReference type="STRING" id="402600.SAMN05216188_1148"/>
<dbReference type="PRINTS" id="PR00861">
    <property type="entry name" value="ALYTICPTASE"/>
</dbReference>
<evidence type="ECO:0000256" key="1">
    <source>
        <dbReference type="ARBA" id="ARBA00007664"/>
    </source>
</evidence>
<gene>
    <name evidence="12" type="ORF">SAMN05216188_1148</name>
</gene>
<feature type="disulfide bond" evidence="9">
    <location>
        <begin position="278"/>
        <end position="288"/>
    </location>
</feature>
<evidence type="ECO:0000256" key="6">
    <source>
        <dbReference type="ARBA" id="ARBA00023145"/>
    </source>
</evidence>
<dbReference type="InterPro" id="IPR009003">
    <property type="entry name" value="Peptidase_S1_PA"/>
</dbReference>
<evidence type="ECO:0000313" key="13">
    <source>
        <dbReference type="Proteomes" id="UP000199352"/>
    </source>
</evidence>
<keyword evidence="5" id="KW-0720">Serine protease</keyword>
<dbReference type="GO" id="GO:0006508">
    <property type="term" value="P:proteolysis"/>
    <property type="evidence" value="ECO:0007669"/>
    <property type="project" value="UniProtKB-KW"/>
</dbReference>
<evidence type="ECO:0000256" key="4">
    <source>
        <dbReference type="ARBA" id="ARBA00022801"/>
    </source>
</evidence>
<accession>A0A1H9R8M6</accession>
<evidence type="ECO:0000259" key="11">
    <source>
        <dbReference type="Pfam" id="PF02983"/>
    </source>
</evidence>
<feature type="active site" description="Charge relay system" evidence="8">
    <location>
        <position position="211"/>
    </location>
</feature>
<feature type="domain" description="Peptidase S1A alpha-lytic prodomain" evidence="11">
    <location>
        <begin position="111"/>
        <end position="165"/>
    </location>
</feature>
<evidence type="ECO:0000256" key="3">
    <source>
        <dbReference type="ARBA" id="ARBA00022729"/>
    </source>
</evidence>
<feature type="chain" id="PRO_5011509073" evidence="10">
    <location>
        <begin position="27"/>
        <end position="366"/>
    </location>
</feature>
<keyword evidence="13" id="KW-1185">Reference proteome</keyword>
<name>A0A1H9R8M6_9PSEU</name>
<dbReference type="Gene3D" id="2.40.10.10">
    <property type="entry name" value="Trypsin-like serine proteases"/>
    <property type="match status" value="2"/>
</dbReference>
<proteinExistence type="inferred from homology"/>
<evidence type="ECO:0000256" key="5">
    <source>
        <dbReference type="ARBA" id="ARBA00022825"/>
    </source>
</evidence>
<sequence length="366" mass="36578">MKRMAVTAVAVLAGAFAATATPAAVAAPEPSAGLLAAMQRDLGLDAGQAVQRLRRESAAAVLQRVAEGFAGDSFGGAWFDAATGKLVVGVTDAAKADRLRALGAEPRTVAHSAGELDAAKARLDASAAPAAVTGWFVDSKANAVTITVQRGQADAAAPLLEKAGAVAKVVETDEAPRLLKDIRGGDAFYLGNGGRCSIGFAVRGGFVTAGHCGSQGDSVSGVDRTALGAFAASSFPGNDYGWVRANSSWTPTAKVNRYGGADVIVSGNAEAAVGASICRSGSTTGWHCGEVQAKGQTVNYREGSVGGLTRTTVCAEPGDSGGSWVSGTQAQGVTSGGSGDCASGGTTYYQPVNEILSAYGLTLVTG</sequence>
<dbReference type="RefSeq" id="WP_089955354.1">
    <property type="nucleotide sequence ID" value="NZ_FOFR01000014.1"/>
</dbReference>
<feature type="signal peptide" evidence="10">
    <location>
        <begin position="1"/>
        <end position="26"/>
    </location>
</feature>
<dbReference type="CDD" id="cd21112">
    <property type="entry name" value="alphaLP-like"/>
    <property type="match status" value="1"/>
</dbReference>
<dbReference type="GO" id="GO:0004252">
    <property type="term" value="F:serine-type endopeptidase activity"/>
    <property type="evidence" value="ECO:0007669"/>
    <property type="project" value="InterPro"/>
</dbReference>
<keyword evidence="4" id="KW-0378">Hydrolase</keyword>
<protein>
    <submittedName>
        <fullName evidence="12">Streptogrisin C</fullName>
    </submittedName>
</protein>
<evidence type="ECO:0000313" key="12">
    <source>
        <dbReference type="EMBL" id="SER68303.1"/>
    </source>
</evidence>
<organism evidence="12 13">
    <name type="scientific">Lentzea xinjiangensis</name>
    <dbReference type="NCBI Taxonomy" id="402600"/>
    <lineage>
        <taxon>Bacteria</taxon>
        <taxon>Bacillati</taxon>
        <taxon>Actinomycetota</taxon>
        <taxon>Actinomycetes</taxon>
        <taxon>Pseudonocardiales</taxon>
        <taxon>Pseudonocardiaceae</taxon>
        <taxon>Lentzea</taxon>
    </lineage>
</organism>
<dbReference type="InterPro" id="IPR001316">
    <property type="entry name" value="Pept_S1A_streptogrisin"/>
</dbReference>
<keyword evidence="6" id="KW-0865">Zymogen</keyword>
<evidence type="ECO:0000256" key="7">
    <source>
        <dbReference type="ARBA" id="ARBA00023157"/>
    </source>
</evidence>
<feature type="disulfide bond" evidence="9">
    <location>
        <begin position="196"/>
        <end position="212"/>
    </location>
</feature>
<keyword evidence="3 10" id="KW-0732">Signal</keyword>
<dbReference type="Proteomes" id="UP000199352">
    <property type="component" value="Unassembled WGS sequence"/>
</dbReference>
<keyword evidence="7 9" id="KW-1015">Disulfide bond</keyword>
<feature type="active site" description="Charge relay system" evidence="8">
    <location>
        <position position="320"/>
    </location>
</feature>
<dbReference type="Gene3D" id="3.30.300.50">
    <property type="match status" value="2"/>
</dbReference>